<dbReference type="GO" id="GO:0008270">
    <property type="term" value="F:zinc ion binding"/>
    <property type="evidence" value="ECO:0007669"/>
    <property type="project" value="UniProtKB-UniRule"/>
</dbReference>
<dbReference type="PROSITE" id="PS51747">
    <property type="entry name" value="CYT_DCMP_DEAMINASES_2"/>
    <property type="match status" value="1"/>
</dbReference>
<keyword evidence="1 6" id="KW-0819">tRNA processing</keyword>
<dbReference type="STRING" id="499555.BJL86_0468"/>
<sequence length="160" mass="17284">MSPSLPEPEIERLDAARMERCIALARETPAGDVPVSAVIYGPDGTELAAATNRREADADPLAHAEILALREAAGRLGDGWRLTECTLVVNLEPCTMCAGAAVAARIGTIVFGAWEPRTGACGSLFDVVRDRRLLWRPQVRGGVLAERASEGLREFFAERR</sequence>
<keyword evidence="3 6" id="KW-0378">Hydrolase</keyword>
<feature type="binding site" evidence="6">
    <location>
        <position position="63"/>
    </location>
    <ligand>
        <name>Zn(2+)</name>
        <dbReference type="ChEBI" id="CHEBI:29105"/>
        <note>catalytic</note>
    </ligand>
</feature>
<comment type="similarity">
    <text evidence="6">Belongs to the cytidine and deoxycytidylate deaminase family.</text>
</comment>
<evidence type="ECO:0000313" key="8">
    <source>
        <dbReference type="EMBL" id="ANI91275.1"/>
    </source>
</evidence>
<dbReference type="Proteomes" id="UP000186104">
    <property type="component" value="Chromosome"/>
</dbReference>
<dbReference type="EMBL" id="CP015961">
    <property type="protein sequence ID" value="ANI91275.1"/>
    <property type="molecule type" value="Genomic_DNA"/>
</dbReference>
<dbReference type="HAMAP" id="MF_00972">
    <property type="entry name" value="tRNA_aden_deaminase"/>
    <property type="match status" value="1"/>
</dbReference>
<feature type="active site" description="Proton donor" evidence="6">
    <location>
        <position position="65"/>
    </location>
</feature>
<dbReference type="SUPFAM" id="SSF53927">
    <property type="entry name" value="Cytidine deaminase-like"/>
    <property type="match status" value="1"/>
</dbReference>
<feature type="domain" description="CMP/dCMP-type deaminase" evidence="7">
    <location>
        <begin position="12"/>
        <end position="124"/>
    </location>
</feature>
<keyword evidence="9" id="KW-1185">Reference proteome</keyword>
<comment type="function">
    <text evidence="6">Catalyzes the deamination of adenosine to inosine at the wobble position 34 of tRNA(Arg2).</text>
</comment>
<dbReference type="PANTHER" id="PTHR11079:SF202">
    <property type="entry name" value="TRNA-SPECIFIC ADENOSINE DEAMINASE"/>
    <property type="match status" value="1"/>
</dbReference>
<dbReference type="GO" id="GO:0052717">
    <property type="term" value="F:tRNA-specific adenosine-34 deaminase activity"/>
    <property type="evidence" value="ECO:0007669"/>
    <property type="project" value="UniProtKB-UniRule"/>
</dbReference>
<dbReference type="CDD" id="cd01285">
    <property type="entry name" value="nucleoside_deaminase"/>
    <property type="match status" value="1"/>
</dbReference>
<feature type="binding site" evidence="6">
    <location>
        <position position="94"/>
    </location>
    <ligand>
        <name>Zn(2+)</name>
        <dbReference type="ChEBI" id="CHEBI:29105"/>
        <note>catalytic</note>
    </ligand>
</feature>
<dbReference type="EC" id="3.5.4.33" evidence="6"/>
<evidence type="ECO:0000256" key="2">
    <source>
        <dbReference type="ARBA" id="ARBA00022723"/>
    </source>
</evidence>
<evidence type="ECO:0000256" key="5">
    <source>
        <dbReference type="ARBA" id="ARBA00048045"/>
    </source>
</evidence>
<comment type="catalytic activity">
    <reaction evidence="5 6">
        <text>adenosine(34) in tRNA + H2O + H(+) = inosine(34) in tRNA + NH4(+)</text>
        <dbReference type="Rhea" id="RHEA:43168"/>
        <dbReference type="Rhea" id="RHEA-COMP:10373"/>
        <dbReference type="Rhea" id="RHEA-COMP:10374"/>
        <dbReference type="ChEBI" id="CHEBI:15377"/>
        <dbReference type="ChEBI" id="CHEBI:15378"/>
        <dbReference type="ChEBI" id="CHEBI:28938"/>
        <dbReference type="ChEBI" id="CHEBI:74411"/>
        <dbReference type="ChEBI" id="CHEBI:82852"/>
        <dbReference type="EC" id="3.5.4.33"/>
    </reaction>
</comment>
<comment type="subunit">
    <text evidence="6">Homodimer.</text>
</comment>
<gene>
    <name evidence="6" type="primary">tadA</name>
    <name evidence="8" type="ORF">BJL86_0468</name>
</gene>
<dbReference type="AlphaFoldDB" id="A0A173LGB9"/>
<keyword evidence="4 6" id="KW-0862">Zinc</keyword>
<reference evidence="8 9" key="1">
    <citation type="submission" date="2016-06" db="EMBL/GenBank/DDBJ databases">
        <title>Complete genome sequence of a saline-alkali tolerant type strain Dietzia timorensis ID05-A0528T.</title>
        <authorList>
            <person name="Wu X."/>
        </authorList>
    </citation>
    <scope>NUCLEOTIDE SEQUENCE [LARGE SCALE GENOMIC DNA]</scope>
    <source>
        <strain evidence="8 9">ID05-A0528</strain>
    </source>
</reference>
<evidence type="ECO:0000256" key="1">
    <source>
        <dbReference type="ARBA" id="ARBA00022694"/>
    </source>
</evidence>
<evidence type="ECO:0000313" key="9">
    <source>
        <dbReference type="Proteomes" id="UP000186104"/>
    </source>
</evidence>
<dbReference type="Pfam" id="PF00383">
    <property type="entry name" value="dCMP_cyt_deam_1"/>
    <property type="match status" value="1"/>
</dbReference>
<protein>
    <recommendedName>
        <fullName evidence="6">tRNA-specific adenosine deaminase</fullName>
        <ecNumber evidence="6">3.5.4.33</ecNumber>
    </recommendedName>
</protein>
<keyword evidence="2 6" id="KW-0479">Metal-binding</keyword>
<evidence type="ECO:0000259" key="7">
    <source>
        <dbReference type="PROSITE" id="PS51747"/>
    </source>
</evidence>
<dbReference type="InterPro" id="IPR016193">
    <property type="entry name" value="Cytidine_deaminase-like"/>
</dbReference>
<evidence type="ECO:0000256" key="3">
    <source>
        <dbReference type="ARBA" id="ARBA00022801"/>
    </source>
</evidence>
<feature type="binding site" evidence="6">
    <location>
        <position position="97"/>
    </location>
    <ligand>
        <name>Zn(2+)</name>
        <dbReference type="ChEBI" id="CHEBI:29105"/>
        <note>catalytic</note>
    </ligand>
</feature>
<evidence type="ECO:0000256" key="6">
    <source>
        <dbReference type="HAMAP-Rule" id="MF_00972"/>
    </source>
</evidence>
<dbReference type="PANTHER" id="PTHR11079">
    <property type="entry name" value="CYTOSINE DEAMINASE FAMILY MEMBER"/>
    <property type="match status" value="1"/>
</dbReference>
<evidence type="ECO:0000256" key="4">
    <source>
        <dbReference type="ARBA" id="ARBA00022833"/>
    </source>
</evidence>
<comment type="cofactor">
    <cofactor evidence="6">
        <name>Zn(2+)</name>
        <dbReference type="ChEBI" id="CHEBI:29105"/>
    </cofactor>
    <text evidence="6">Binds 1 zinc ion per subunit.</text>
</comment>
<dbReference type="InterPro" id="IPR002125">
    <property type="entry name" value="CMP_dCMP_dom"/>
</dbReference>
<dbReference type="Gene3D" id="3.40.140.10">
    <property type="entry name" value="Cytidine Deaminase, domain 2"/>
    <property type="match status" value="1"/>
</dbReference>
<dbReference type="KEGG" id="dtm:BJL86_0468"/>
<dbReference type="InterPro" id="IPR028883">
    <property type="entry name" value="tRNA_aden_deaminase"/>
</dbReference>
<dbReference type="GO" id="GO:0002100">
    <property type="term" value="P:tRNA wobble adenosine to inosine editing"/>
    <property type="evidence" value="ECO:0007669"/>
    <property type="project" value="UniProtKB-UniRule"/>
</dbReference>
<organism evidence="8 9">
    <name type="scientific">Dietzia timorensis</name>
    <dbReference type="NCBI Taxonomy" id="499555"/>
    <lineage>
        <taxon>Bacteria</taxon>
        <taxon>Bacillati</taxon>
        <taxon>Actinomycetota</taxon>
        <taxon>Actinomycetes</taxon>
        <taxon>Mycobacteriales</taxon>
        <taxon>Dietziaceae</taxon>
        <taxon>Dietzia</taxon>
    </lineage>
</organism>
<accession>A0A173LGB9</accession>
<dbReference type="RefSeq" id="WP_067473419.1">
    <property type="nucleotide sequence ID" value="NZ_CP015961.1"/>
</dbReference>
<name>A0A173LGB9_9ACTN</name>
<proteinExistence type="inferred from homology"/>